<dbReference type="Proteomes" id="UP000265703">
    <property type="component" value="Unassembled WGS sequence"/>
</dbReference>
<evidence type="ECO:0008006" key="3">
    <source>
        <dbReference type="Google" id="ProtNLM"/>
    </source>
</evidence>
<evidence type="ECO:0000313" key="1">
    <source>
        <dbReference type="EMBL" id="RIA98328.1"/>
    </source>
</evidence>
<gene>
    <name evidence="1" type="ORF">C1645_812892</name>
</gene>
<comment type="caution">
    <text evidence="1">The sequence shown here is derived from an EMBL/GenBank/DDBJ whole genome shotgun (WGS) entry which is preliminary data.</text>
</comment>
<name>A0A397TK23_9GLOM</name>
<sequence>MSKLYKDILYLILIELKNDEKTLVSCLSVNKTWFEIIIPILWKNPWKYLKKGKEKILLNVIISHLSDKSKYNLKRQCNNFSMNTYQKPIYNYIYFCKHLNFDVITMMINTIDEKSEIPIIKNEIFKLFINGNTKFTHLHIPYQFNYQIHLIPRAKSCFSELEFLKCNTRIDDNVLFGIIEICKSIRKLELFIEVSKNNYGFVKLIENFKNLFNVRLLTHKNPKFIDKLFHEILENSLIKHANTLQYFKITEQPITNILSSLRNLKILEMEDYNIHFFIKWRRLWNISLISLPFLQILRAKYIQIKILTSLIENTNGFLTEINIDKIFHQEINNKKIIRAIYQNCPNLKYLKLLFKISNVLELNKLLLTCQYLNGLYIIYEENSRDLFKILIKSSPIGLYKFKFDRFFSHISFNVETLKLFFDGWKGRHPMLLQFAKRKKKKYIDELIEKYKAEGIIEKFDYLCGFEDFEWREKRFN</sequence>
<dbReference type="InterPro" id="IPR032675">
    <property type="entry name" value="LRR_dom_sf"/>
</dbReference>
<organism evidence="1 2">
    <name type="scientific">Glomus cerebriforme</name>
    <dbReference type="NCBI Taxonomy" id="658196"/>
    <lineage>
        <taxon>Eukaryota</taxon>
        <taxon>Fungi</taxon>
        <taxon>Fungi incertae sedis</taxon>
        <taxon>Mucoromycota</taxon>
        <taxon>Glomeromycotina</taxon>
        <taxon>Glomeromycetes</taxon>
        <taxon>Glomerales</taxon>
        <taxon>Glomeraceae</taxon>
        <taxon>Glomus</taxon>
    </lineage>
</organism>
<dbReference type="Gene3D" id="3.80.10.10">
    <property type="entry name" value="Ribonuclease Inhibitor"/>
    <property type="match status" value="1"/>
</dbReference>
<evidence type="ECO:0000313" key="2">
    <source>
        <dbReference type="Proteomes" id="UP000265703"/>
    </source>
</evidence>
<accession>A0A397TK23</accession>
<keyword evidence="2" id="KW-1185">Reference proteome</keyword>
<reference evidence="1 2" key="1">
    <citation type="submission" date="2018-06" db="EMBL/GenBank/DDBJ databases">
        <title>Comparative genomics reveals the genomic features of Rhizophagus irregularis, R. cerebriforme, R. diaphanum and Gigaspora rosea, and their symbiotic lifestyle signature.</title>
        <authorList>
            <person name="Morin E."/>
            <person name="San Clemente H."/>
            <person name="Chen E.C.H."/>
            <person name="De La Providencia I."/>
            <person name="Hainaut M."/>
            <person name="Kuo A."/>
            <person name="Kohler A."/>
            <person name="Murat C."/>
            <person name="Tang N."/>
            <person name="Roy S."/>
            <person name="Loubradou J."/>
            <person name="Henrissat B."/>
            <person name="Grigoriev I.V."/>
            <person name="Corradi N."/>
            <person name="Roux C."/>
            <person name="Martin F.M."/>
        </authorList>
    </citation>
    <scope>NUCLEOTIDE SEQUENCE [LARGE SCALE GENOMIC DNA]</scope>
    <source>
        <strain evidence="1 2">DAOM 227022</strain>
    </source>
</reference>
<dbReference type="EMBL" id="QKYT01000017">
    <property type="protein sequence ID" value="RIA98328.1"/>
    <property type="molecule type" value="Genomic_DNA"/>
</dbReference>
<dbReference type="SUPFAM" id="SSF52047">
    <property type="entry name" value="RNI-like"/>
    <property type="match status" value="1"/>
</dbReference>
<proteinExistence type="predicted"/>
<dbReference type="AlphaFoldDB" id="A0A397TK23"/>
<protein>
    <recommendedName>
        <fullName evidence="3">F-box domain-containing protein</fullName>
    </recommendedName>
</protein>